<evidence type="ECO:0000256" key="4">
    <source>
        <dbReference type="ARBA" id="ARBA00023180"/>
    </source>
</evidence>
<dbReference type="EMBL" id="JARPOI010000007">
    <property type="protein sequence ID" value="KAJ9176305.1"/>
    <property type="molecule type" value="Genomic_DNA"/>
</dbReference>
<dbReference type="InterPro" id="IPR035669">
    <property type="entry name" value="SGNH_plant_lipase-like"/>
</dbReference>
<dbReference type="PANTHER" id="PTHR22835:SF514">
    <property type="entry name" value="GDSL-LIKE LIPASE_ACYLHYDROLASE SUPERFAMILY PROTEIN ISOFORM 1"/>
    <property type="match status" value="1"/>
</dbReference>
<protein>
    <submittedName>
        <fullName evidence="6">Uncharacterized protein</fullName>
    </submittedName>
</protein>
<dbReference type="SUPFAM" id="SSF52266">
    <property type="entry name" value="SGNH hydrolase"/>
    <property type="match status" value="1"/>
</dbReference>
<keyword evidence="5" id="KW-0472">Membrane</keyword>
<evidence type="ECO:0000256" key="1">
    <source>
        <dbReference type="ARBA" id="ARBA00008668"/>
    </source>
</evidence>
<evidence type="ECO:0000256" key="2">
    <source>
        <dbReference type="ARBA" id="ARBA00022729"/>
    </source>
</evidence>
<name>A0ABQ9MBE2_HEVBR</name>
<evidence type="ECO:0000313" key="7">
    <source>
        <dbReference type="Proteomes" id="UP001174677"/>
    </source>
</evidence>
<dbReference type="Gene3D" id="3.40.50.1110">
    <property type="entry name" value="SGNH hydrolase"/>
    <property type="match status" value="1"/>
</dbReference>
<dbReference type="InterPro" id="IPR036514">
    <property type="entry name" value="SGNH_hydro_sf"/>
</dbReference>
<dbReference type="CDD" id="cd01837">
    <property type="entry name" value="SGNH_plant_lipase_like"/>
    <property type="match status" value="1"/>
</dbReference>
<organism evidence="6 7">
    <name type="scientific">Hevea brasiliensis</name>
    <name type="common">Para rubber tree</name>
    <name type="synonym">Siphonia brasiliensis</name>
    <dbReference type="NCBI Taxonomy" id="3981"/>
    <lineage>
        <taxon>Eukaryota</taxon>
        <taxon>Viridiplantae</taxon>
        <taxon>Streptophyta</taxon>
        <taxon>Embryophyta</taxon>
        <taxon>Tracheophyta</taxon>
        <taxon>Spermatophyta</taxon>
        <taxon>Magnoliopsida</taxon>
        <taxon>eudicotyledons</taxon>
        <taxon>Gunneridae</taxon>
        <taxon>Pentapetalae</taxon>
        <taxon>rosids</taxon>
        <taxon>fabids</taxon>
        <taxon>Malpighiales</taxon>
        <taxon>Euphorbiaceae</taxon>
        <taxon>Crotonoideae</taxon>
        <taxon>Micrandreae</taxon>
        <taxon>Hevea</taxon>
    </lineage>
</organism>
<dbReference type="PANTHER" id="PTHR22835">
    <property type="entry name" value="ZINC FINGER FYVE DOMAIN CONTAINING PROTEIN"/>
    <property type="match status" value="1"/>
</dbReference>
<feature type="transmembrane region" description="Helical" evidence="5">
    <location>
        <begin position="22"/>
        <end position="42"/>
    </location>
</feature>
<keyword evidence="5" id="KW-1133">Transmembrane helix</keyword>
<evidence type="ECO:0000256" key="3">
    <source>
        <dbReference type="ARBA" id="ARBA00022801"/>
    </source>
</evidence>
<evidence type="ECO:0000313" key="6">
    <source>
        <dbReference type="EMBL" id="KAJ9176305.1"/>
    </source>
</evidence>
<proteinExistence type="inferred from homology"/>
<keyword evidence="2" id="KW-0732">Signal</keyword>
<dbReference type="InterPro" id="IPR001087">
    <property type="entry name" value="GDSL"/>
</dbReference>
<keyword evidence="4" id="KW-0325">Glycoprotein</keyword>
<keyword evidence="3" id="KW-0378">Hydrolase</keyword>
<comment type="caution">
    <text evidence="6">The sequence shown here is derived from an EMBL/GenBank/DDBJ whole genome shotgun (WGS) entry which is preliminary data.</text>
</comment>
<gene>
    <name evidence="6" type="ORF">P3X46_011635</name>
</gene>
<sequence length="397" mass="43655">MNSTGLASISDRWKSRWGITRIVAISLVIGVVLVSYSLPVFFPSRACQVPAIYNFGDSNSDTGSSSATFGRLPSPYGETFFGKPSGRCSDGRLVIDFIAEELGLPYLSAYLDSMDSDFKHGSNFAVSGSTIQPADGKLFGAGFNPLSLSIQLSQFQQFRDRTIELYKQDRKLWRESRLPGPEDFSKALYTLDCGQNDLHFGLISMIDEEKVVASIPSLINQFAIAIEKLYQEGARTFWIHNTGPIGCLPFPVIKHPPKPGNADQIGCVKSYNDVAQEFNKQLKEKVSKVRTQLLDAVLILVDIYSAKYSLISKANKYGFDNPLGYCCGHHEDHIVECGKTIELANGTNVYGGSCSDPSKYISWDGIHYTEAANQWVANRIIDGSLSDPPTPVVKACS</sequence>
<accession>A0ABQ9MBE2</accession>
<dbReference type="Pfam" id="PF00657">
    <property type="entry name" value="Lipase_GDSL"/>
    <property type="match status" value="1"/>
</dbReference>
<reference evidence="6" key="1">
    <citation type="journal article" date="2023" name="Plant Biotechnol. J.">
        <title>Chromosome-level wild Hevea brasiliensis genome provides new tools for genomic-assisted breeding and valuable loci to elevate rubber yield.</title>
        <authorList>
            <person name="Cheng H."/>
            <person name="Song X."/>
            <person name="Hu Y."/>
            <person name="Wu T."/>
            <person name="Yang Q."/>
            <person name="An Z."/>
            <person name="Feng S."/>
            <person name="Deng Z."/>
            <person name="Wu W."/>
            <person name="Zeng X."/>
            <person name="Tu M."/>
            <person name="Wang X."/>
            <person name="Huang H."/>
        </authorList>
    </citation>
    <scope>NUCLEOTIDE SEQUENCE</scope>
    <source>
        <strain evidence="6">MT/VB/25A 57/8</strain>
    </source>
</reference>
<evidence type="ECO:0000256" key="5">
    <source>
        <dbReference type="SAM" id="Phobius"/>
    </source>
</evidence>
<keyword evidence="7" id="KW-1185">Reference proteome</keyword>
<dbReference type="Proteomes" id="UP001174677">
    <property type="component" value="Chromosome 7"/>
</dbReference>
<comment type="similarity">
    <text evidence="1">Belongs to the 'GDSL' lipolytic enzyme family.</text>
</comment>
<keyword evidence="5" id="KW-0812">Transmembrane</keyword>